<comment type="similarity">
    <text evidence="2">Belongs to the ABC-4 integral membrane protein family. LolC/E subfamily.</text>
</comment>
<feature type="domain" description="ABC3 transporter permease C-terminal" evidence="9">
    <location>
        <begin position="275"/>
        <end position="409"/>
    </location>
</feature>
<reference evidence="11 12" key="1">
    <citation type="submission" date="2022-03" db="EMBL/GenBank/DDBJ databases">
        <title>Genomic Encyclopedia of Type Strains, Phase III (KMG-III): the genomes of soil and plant-associated and newly described type strains.</title>
        <authorList>
            <person name="Whitman W."/>
        </authorList>
    </citation>
    <scope>NUCLEOTIDE SEQUENCE [LARGE SCALE GENOMIC DNA]</scope>
    <source>
        <strain evidence="11 12">BSker1</strain>
    </source>
</reference>
<name>A0ABT1G5X4_9GAMM</name>
<dbReference type="InterPro" id="IPR051447">
    <property type="entry name" value="Lipoprotein-release_system"/>
</dbReference>
<feature type="transmembrane region" description="Helical" evidence="8">
    <location>
        <begin position="318"/>
        <end position="344"/>
    </location>
</feature>
<dbReference type="RefSeq" id="WP_253445414.1">
    <property type="nucleotide sequence ID" value="NZ_JALJYF010000001.1"/>
</dbReference>
<dbReference type="InterPro" id="IPR003838">
    <property type="entry name" value="ABC3_permease_C"/>
</dbReference>
<keyword evidence="6 8" id="KW-1133">Transmembrane helix</keyword>
<accession>A0ABT1G5X4</accession>
<evidence type="ECO:0000256" key="2">
    <source>
        <dbReference type="ARBA" id="ARBA00005236"/>
    </source>
</evidence>
<evidence type="ECO:0000256" key="8">
    <source>
        <dbReference type="SAM" id="Phobius"/>
    </source>
</evidence>
<keyword evidence="3" id="KW-0813">Transport</keyword>
<gene>
    <name evidence="11" type="ORF">J2T60_000664</name>
</gene>
<dbReference type="Proteomes" id="UP001523550">
    <property type="component" value="Unassembled WGS sequence"/>
</dbReference>
<feature type="transmembrane region" description="Helical" evidence="8">
    <location>
        <begin position="21"/>
        <end position="48"/>
    </location>
</feature>
<feature type="transmembrane region" description="Helical" evidence="8">
    <location>
        <begin position="382"/>
        <end position="402"/>
    </location>
</feature>
<keyword evidence="12" id="KW-1185">Reference proteome</keyword>
<dbReference type="PANTHER" id="PTHR30489:SF0">
    <property type="entry name" value="LIPOPROTEIN-RELEASING SYSTEM TRANSMEMBRANE PROTEIN LOLE"/>
    <property type="match status" value="1"/>
</dbReference>
<dbReference type="PANTHER" id="PTHR30489">
    <property type="entry name" value="LIPOPROTEIN-RELEASING SYSTEM TRANSMEMBRANE PROTEIN LOLE"/>
    <property type="match status" value="1"/>
</dbReference>
<sequence length="416" mass="46098">MFRPYEFFVGLRYLRAKRRNHFISFISVTSVLGITVGVAALITVMSVMNGFEKELRDRILGMVSHASITSYGGRVSDWESLREEIRGDERVLGSAPFIEREGMLARQGELTGGMIRGILPDEEPAVSDVGNEMLEGQLENLAAGEYRVILGSELARSLRVSVGDQVFLMVPEGNVTVAGFRPRMRRFDVAGLFEVGMYEYDRSHAFIHLDDARTLYRFNEGEVGGIRLKLNDMFEAPAVARDIAANLGSGYFVRDWTRQHANFFAALQIEKTVMFIILFLIVAVAAFNIISTLVMVVNDKRSDIAVLRTIGTSPASVMGIFIVQGTVIGIVGTLVGLGLGVALASNVESIVPWLEDVFNTEFLPADVYYISDLPSDLQWSDVTRITGLAFVLTVLSTIYPAWRASRTQPAEALRYE</sequence>
<proteinExistence type="inferred from homology"/>
<keyword evidence="7 8" id="KW-0472">Membrane</keyword>
<feature type="domain" description="MacB-like periplasmic core" evidence="10">
    <location>
        <begin position="27"/>
        <end position="245"/>
    </location>
</feature>
<protein>
    <submittedName>
        <fullName evidence="11">Lipoprotein-releasing system permease protein</fullName>
    </submittedName>
</protein>
<dbReference type="InterPro" id="IPR011925">
    <property type="entry name" value="LolCE_TM"/>
</dbReference>
<evidence type="ECO:0000256" key="1">
    <source>
        <dbReference type="ARBA" id="ARBA00004651"/>
    </source>
</evidence>
<dbReference type="Pfam" id="PF12704">
    <property type="entry name" value="MacB_PCD"/>
    <property type="match status" value="1"/>
</dbReference>
<keyword evidence="5 8" id="KW-0812">Transmembrane</keyword>
<dbReference type="NCBIfam" id="TIGR02212">
    <property type="entry name" value="lolCE"/>
    <property type="match status" value="1"/>
</dbReference>
<keyword evidence="11" id="KW-0449">Lipoprotein</keyword>
<keyword evidence="4" id="KW-1003">Cell membrane</keyword>
<evidence type="ECO:0000313" key="11">
    <source>
        <dbReference type="EMBL" id="MCP1726699.1"/>
    </source>
</evidence>
<evidence type="ECO:0000259" key="10">
    <source>
        <dbReference type="Pfam" id="PF12704"/>
    </source>
</evidence>
<evidence type="ECO:0000256" key="6">
    <source>
        <dbReference type="ARBA" id="ARBA00022989"/>
    </source>
</evidence>
<dbReference type="EMBL" id="JALJYF010000001">
    <property type="protein sequence ID" value="MCP1726699.1"/>
    <property type="molecule type" value="Genomic_DNA"/>
</dbReference>
<dbReference type="InterPro" id="IPR025857">
    <property type="entry name" value="MacB_PCD"/>
</dbReference>
<feature type="transmembrane region" description="Helical" evidence="8">
    <location>
        <begin position="273"/>
        <end position="297"/>
    </location>
</feature>
<evidence type="ECO:0000313" key="12">
    <source>
        <dbReference type="Proteomes" id="UP001523550"/>
    </source>
</evidence>
<dbReference type="Pfam" id="PF02687">
    <property type="entry name" value="FtsX"/>
    <property type="match status" value="1"/>
</dbReference>
<organism evidence="11 12">
    <name type="scientific">Natronospira proteinivora</name>
    <dbReference type="NCBI Taxonomy" id="1807133"/>
    <lineage>
        <taxon>Bacteria</taxon>
        <taxon>Pseudomonadati</taxon>
        <taxon>Pseudomonadota</taxon>
        <taxon>Gammaproteobacteria</taxon>
        <taxon>Natronospirales</taxon>
        <taxon>Natronospiraceae</taxon>
        <taxon>Natronospira</taxon>
    </lineage>
</organism>
<evidence type="ECO:0000256" key="5">
    <source>
        <dbReference type="ARBA" id="ARBA00022692"/>
    </source>
</evidence>
<evidence type="ECO:0000256" key="4">
    <source>
        <dbReference type="ARBA" id="ARBA00022475"/>
    </source>
</evidence>
<evidence type="ECO:0000256" key="7">
    <source>
        <dbReference type="ARBA" id="ARBA00023136"/>
    </source>
</evidence>
<evidence type="ECO:0000256" key="3">
    <source>
        <dbReference type="ARBA" id="ARBA00022448"/>
    </source>
</evidence>
<evidence type="ECO:0000259" key="9">
    <source>
        <dbReference type="Pfam" id="PF02687"/>
    </source>
</evidence>
<comment type="subcellular location">
    <subcellularLocation>
        <location evidence="1">Cell membrane</location>
        <topology evidence="1">Multi-pass membrane protein</topology>
    </subcellularLocation>
</comment>
<comment type="caution">
    <text evidence="11">The sequence shown here is derived from an EMBL/GenBank/DDBJ whole genome shotgun (WGS) entry which is preliminary data.</text>
</comment>